<dbReference type="STRING" id="1076256.A0A2H3B9Q8"/>
<gene>
    <name evidence="3" type="ORF">ARMSODRAFT_893899</name>
</gene>
<dbReference type="Pfam" id="PF03171">
    <property type="entry name" value="2OG-FeII_Oxy"/>
    <property type="match status" value="1"/>
</dbReference>
<reference evidence="4" key="1">
    <citation type="journal article" date="2017" name="Nat. Ecol. Evol.">
        <title>Genome expansion and lineage-specific genetic innovations in the forest pathogenic fungi Armillaria.</title>
        <authorList>
            <person name="Sipos G."/>
            <person name="Prasanna A.N."/>
            <person name="Walter M.C."/>
            <person name="O'Connor E."/>
            <person name="Balint B."/>
            <person name="Krizsan K."/>
            <person name="Kiss B."/>
            <person name="Hess J."/>
            <person name="Varga T."/>
            <person name="Slot J."/>
            <person name="Riley R."/>
            <person name="Boka B."/>
            <person name="Rigling D."/>
            <person name="Barry K."/>
            <person name="Lee J."/>
            <person name="Mihaltcheva S."/>
            <person name="LaButti K."/>
            <person name="Lipzen A."/>
            <person name="Waldron R."/>
            <person name="Moloney N.M."/>
            <person name="Sperisen C."/>
            <person name="Kredics L."/>
            <person name="Vagvoelgyi C."/>
            <person name="Patrignani A."/>
            <person name="Fitzpatrick D."/>
            <person name="Nagy I."/>
            <person name="Doyle S."/>
            <person name="Anderson J.B."/>
            <person name="Grigoriev I.V."/>
            <person name="Gueldener U."/>
            <person name="Muensterkoetter M."/>
            <person name="Nagy L.G."/>
        </authorList>
    </citation>
    <scope>NUCLEOTIDE SEQUENCE [LARGE SCALE GENOMIC DNA]</scope>
    <source>
        <strain evidence="4">28-4</strain>
    </source>
</reference>
<evidence type="ECO:0000313" key="4">
    <source>
        <dbReference type="Proteomes" id="UP000218334"/>
    </source>
</evidence>
<dbReference type="InterPro" id="IPR027443">
    <property type="entry name" value="IPNS-like_sf"/>
</dbReference>
<proteinExistence type="predicted"/>
<sequence length="377" mass="42802">MANLLLNKLYELLFGGSPLPEPPPYVFPAPTKEDLEYADLAIIDLSKASTEAGRAELTAQVREAMNKQGFFYAINHGYTPEQTARIFSIANMAFDNVDEKEKDLYAGKSPDVYSGYKPKQTWVIRNDIRDQIEQYNINKSNKQEHPATLRPYSKYLDDFARHNHFNVVYPILKLLARGLELPEDALIKQHQFDAEGESSIRLLRAHSFPRSKEEEEKTERVWLKGHHDIGCVTVLWSQPIGGLQILSPDGKWRWVKHMDNALVINAGDGLDFLCGGYYPPTRHRVIQPPADQTNCARLGVFYFCFADEDVQLAPHTESPVLQRVGIKSQLKPGTVAPTMRQWRSSRVKSYGHVKLTEGPEKGVEEEVVLGVVVKHYN</sequence>
<organism evidence="3 4">
    <name type="scientific">Armillaria solidipes</name>
    <dbReference type="NCBI Taxonomy" id="1076256"/>
    <lineage>
        <taxon>Eukaryota</taxon>
        <taxon>Fungi</taxon>
        <taxon>Dikarya</taxon>
        <taxon>Basidiomycota</taxon>
        <taxon>Agaricomycotina</taxon>
        <taxon>Agaricomycetes</taxon>
        <taxon>Agaricomycetidae</taxon>
        <taxon>Agaricales</taxon>
        <taxon>Marasmiineae</taxon>
        <taxon>Physalacriaceae</taxon>
        <taxon>Armillaria</taxon>
    </lineage>
</organism>
<dbReference type="InterPro" id="IPR050231">
    <property type="entry name" value="Iron_ascorbate_oxido_reductase"/>
</dbReference>
<feature type="domain" description="Isopenicillin N synthase-like Fe(2+) 2OG dioxygenase" evidence="1">
    <location>
        <begin position="206"/>
        <end position="304"/>
    </location>
</feature>
<keyword evidence="4" id="KW-1185">Reference proteome</keyword>
<dbReference type="PANTHER" id="PTHR47990">
    <property type="entry name" value="2-OXOGLUTARATE (2OG) AND FE(II)-DEPENDENT OXYGENASE SUPERFAMILY PROTEIN-RELATED"/>
    <property type="match status" value="1"/>
</dbReference>
<dbReference type="AlphaFoldDB" id="A0A2H3B9Q8"/>
<feature type="domain" description="Non-haem dioxygenase N-terminal" evidence="2">
    <location>
        <begin position="42"/>
        <end position="147"/>
    </location>
</feature>
<evidence type="ECO:0000259" key="1">
    <source>
        <dbReference type="Pfam" id="PF03171"/>
    </source>
</evidence>
<dbReference type="Pfam" id="PF14226">
    <property type="entry name" value="DIOX_N"/>
    <property type="match status" value="1"/>
</dbReference>
<dbReference type="InterPro" id="IPR044861">
    <property type="entry name" value="IPNS-like_FE2OG_OXY"/>
</dbReference>
<evidence type="ECO:0000313" key="3">
    <source>
        <dbReference type="EMBL" id="PBK63742.1"/>
    </source>
</evidence>
<accession>A0A2H3B9Q8</accession>
<dbReference type="EMBL" id="KZ293456">
    <property type="protein sequence ID" value="PBK63742.1"/>
    <property type="molecule type" value="Genomic_DNA"/>
</dbReference>
<evidence type="ECO:0000259" key="2">
    <source>
        <dbReference type="Pfam" id="PF14226"/>
    </source>
</evidence>
<protein>
    <submittedName>
        <fullName evidence="3">Clavaminate synthase-like protein</fullName>
    </submittedName>
</protein>
<name>A0A2H3B9Q8_9AGAR</name>
<dbReference type="Proteomes" id="UP000218334">
    <property type="component" value="Unassembled WGS sequence"/>
</dbReference>
<dbReference type="PRINTS" id="PR00682">
    <property type="entry name" value="IPNSYNTHASE"/>
</dbReference>
<dbReference type="Gene3D" id="2.60.120.330">
    <property type="entry name" value="B-lactam Antibiotic, Isopenicillin N Synthase, Chain"/>
    <property type="match status" value="1"/>
</dbReference>
<dbReference type="InterPro" id="IPR026992">
    <property type="entry name" value="DIOX_N"/>
</dbReference>
<dbReference type="SUPFAM" id="SSF51197">
    <property type="entry name" value="Clavaminate synthase-like"/>
    <property type="match status" value="1"/>
</dbReference>